<dbReference type="KEGG" id="ppan:ESD82_07685"/>
<dbReference type="Proteomes" id="UP000273626">
    <property type="component" value="Unassembled WGS sequence"/>
</dbReference>
<dbReference type="Gene3D" id="1.10.10.10">
    <property type="entry name" value="Winged helix-like DNA-binding domain superfamily/Winged helix DNA-binding domain"/>
    <property type="match status" value="1"/>
</dbReference>
<evidence type="ECO:0000313" key="6">
    <source>
        <dbReference type="EMBL" id="RKS42617.1"/>
    </source>
</evidence>
<dbReference type="PANTHER" id="PTHR46847:SF1">
    <property type="entry name" value="D-ALLOSE-BINDING PERIPLASMIC PROTEIN-RELATED"/>
    <property type="match status" value="1"/>
</dbReference>
<evidence type="ECO:0000313" key="8">
    <source>
        <dbReference type="Proteomes" id="UP000326453"/>
    </source>
</evidence>
<dbReference type="Proteomes" id="UP000326453">
    <property type="component" value="Plasmid pPAN1"/>
</dbReference>
<dbReference type="InterPro" id="IPR028082">
    <property type="entry name" value="Peripla_BP_I"/>
</dbReference>
<evidence type="ECO:0000259" key="4">
    <source>
        <dbReference type="Pfam" id="PF13407"/>
    </source>
</evidence>
<comment type="subcellular location">
    <subcellularLocation>
        <location evidence="1">Cell envelope</location>
    </subcellularLocation>
</comment>
<dbReference type="InterPro" id="IPR025997">
    <property type="entry name" value="SBP_2_dom"/>
</dbReference>
<dbReference type="Pfam" id="PF13407">
    <property type="entry name" value="Peripla_BP_4"/>
    <property type="match status" value="1"/>
</dbReference>
<keyword evidence="5" id="KW-0614">Plasmid</keyword>
<keyword evidence="6" id="KW-0762">Sugar transport</keyword>
<dbReference type="SUPFAM" id="SSF53822">
    <property type="entry name" value="Periplasmic binding protein-like I"/>
    <property type="match status" value="1"/>
</dbReference>
<evidence type="ECO:0000313" key="7">
    <source>
        <dbReference type="Proteomes" id="UP000273626"/>
    </source>
</evidence>
<dbReference type="Gene3D" id="3.40.50.2300">
    <property type="match status" value="2"/>
</dbReference>
<evidence type="ECO:0000256" key="3">
    <source>
        <dbReference type="ARBA" id="ARBA00022729"/>
    </source>
</evidence>
<dbReference type="GO" id="GO:0030313">
    <property type="term" value="C:cell envelope"/>
    <property type="evidence" value="ECO:0007669"/>
    <property type="project" value="UniProtKB-SubCell"/>
</dbReference>
<evidence type="ECO:0000256" key="1">
    <source>
        <dbReference type="ARBA" id="ARBA00004196"/>
    </source>
</evidence>
<dbReference type="EMBL" id="RBLI01000004">
    <property type="protein sequence ID" value="RKS42617.1"/>
    <property type="molecule type" value="Genomic_DNA"/>
</dbReference>
<reference evidence="6 7" key="1">
    <citation type="submission" date="2018-10" db="EMBL/GenBank/DDBJ databases">
        <title>Genomic Encyclopedia of Archaeal and Bacterial Type Strains, Phase II (KMG-II): from individual species to whole genera.</title>
        <authorList>
            <person name="Goeker M."/>
        </authorList>
    </citation>
    <scope>NUCLEOTIDE SEQUENCE [LARGE SCALE GENOMIC DNA]</scope>
    <source>
        <strain evidence="7">ATCC 35512 / DSM 2944 / CIP 106514 / LMD 82.5 / NBRC 102493 / NCCB 82005 / GB17</strain>
        <strain evidence="6">DSM 2944</strain>
    </source>
</reference>
<gene>
    <name evidence="6" type="ORF">BDE18_4323</name>
    <name evidence="5" type="ORF">ESD82_07685</name>
</gene>
<keyword evidence="3" id="KW-0732">Signal</keyword>
<accession>A0AAE6NW63</accession>
<dbReference type="AlphaFoldDB" id="A0AAE6NW63"/>
<evidence type="ECO:0000256" key="2">
    <source>
        <dbReference type="ARBA" id="ARBA00007639"/>
    </source>
</evidence>
<geneLocation type="plasmid" evidence="5">
    <name>pPAN1</name>
</geneLocation>
<dbReference type="EMBL" id="CP044424">
    <property type="protein sequence ID" value="QFG36112.1"/>
    <property type="molecule type" value="Genomic_DNA"/>
</dbReference>
<protein>
    <submittedName>
        <fullName evidence="6">ABC-type sugar transport system substrate-binding protein</fullName>
    </submittedName>
    <submittedName>
        <fullName evidence="5">Substrate-binding domain-containing protein</fullName>
    </submittedName>
</protein>
<dbReference type="PANTHER" id="PTHR46847">
    <property type="entry name" value="D-ALLOSE-BINDING PERIPLASMIC PROTEIN-RELATED"/>
    <property type="match status" value="1"/>
</dbReference>
<organism evidence="5 8">
    <name type="scientific">Paracoccus pantotrophus</name>
    <name type="common">Thiosphaera pantotropha</name>
    <dbReference type="NCBI Taxonomy" id="82367"/>
    <lineage>
        <taxon>Bacteria</taxon>
        <taxon>Pseudomonadati</taxon>
        <taxon>Pseudomonadota</taxon>
        <taxon>Alphaproteobacteria</taxon>
        <taxon>Rhodobacterales</taxon>
        <taxon>Paracoccaceae</taxon>
        <taxon>Paracoccus</taxon>
    </lineage>
</organism>
<comment type="similarity">
    <text evidence="2">Belongs to the bacterial solute-binding protein 2 family.</text>
</comment>
<proteinExistence type="inferred from homology"/>
<geneLocation type="plasmid" evidence="8">
    <name>ppan1</name>
</geneLocation>
<dbReference type="RefSeq" id="WP_147429467.1">
    <property type="nucleotide sequence ID" value="NZ_CP044424.1"/>
</dbReference>
<dbReference type="GeneID" id="51370442"/>
<dbReference type="GO" id="GO:0030246">
    <property type="term" value="F:carbohydrate binding"/>
    <property type="evidence" value="ECO:0007669"/>
    <property type="project" value="UniProtKB-ARBA"/>
</dbReference>
<name>A0AAE6NW63_PARPN</name>
<evidence type="ECO:0000313" key="5">
    <source>
        <dbReference type="EMBL" id="QFG36112.1"/>
    </source>
</evidence>
<reference evidence="5 8" key="2">
    <citation type="submission" date="2019-01" db="EMBL/GenBank/DDBJ databases">
        <title>Complete Genome Sequence and Annotation of the Paracoccus pantotrophus type strain DSM 2944.</title>
        <authorList>
            <person name="Bockwoldt J.A."/>
            <person name="Zimmermann M."/>
            <person name="Tiso T."/>
            <person name="Blank L.M."/>
        </authorList>
    </citation>
    <scope>NUCLEOTIDE SEQUENCE [LARGE SCALE GENOMIC DNA]</scope>
    <source>
        <strain evidence="5 8">DSM 2944</strain>
        <plasmid evidence="5">pPAN1</plasmid>
        <plasmid evidence="8">ppan1</plasmid>
    </source>
</reference>
<keyword evidence="6" id="KW-0813">Transport</keyword>
<sequence length="665" mass="72162">MKSYLRISAILACFGPKCPERRIGEVLEEAAIPVSTGYKIIGDMISEGLLRRTERGYIALGSSAERLFYTPLRGDMPLRAGIGLTGARTPGMPRMAQLETDVLKMIATDRYRCAPPFVIGFANASDAHPWRQALERSLLHAAQAQSEIVARVIVRNAENDPDLQSAQLREMWQEGADICIISAASERHPGLEATIADLAGRGLPMVGVDRFCGDGETLVSLVTASDVTVGRISALWLAERLGGQGRVALLSGLESASPSKLRLEAALQTFSRFPGIELAAVDYTDWLADRGYAAIRGHLARGWMPDGVWCDSGLQGIGAINAFLDAGFQRGEIPPHTGGELNLMYKMAVQERIPLCGLDYPAAMGAASVQVALNVLFGRSVPRIVEADLQVVVTRGHETPSVRADIQAEKKVDWSSPDSHVHAAGRLRRRKASILRRSNKDAAVRSPVSVTRPGYSESVRRLVDIVTLVATEPISTAYQISQLLRLPKSSAYQTIDDLEFLSWLTRDVEGNLLIGSVPQSISLAARGFEFAGHLLPVLVRYLRDQTGETAFAASLGSELQIGIHLGGYNLNSERFKPFESVRVEADSPAPLDGSQLLRCAGARHEGRTKTRFMMLPLVQSSPGFAAAQLVLGFCWSGASTDEAPLREHLREVRKHLMGDAAMVLA</sequence>
<feature type="domain" description="Periplasmic binding protein" evidence="4">
    <location>
        <begin position="119"/>
        <end position="379"/>
    </location>
</feature>
<dbReference type="InterPro" id="IPR036388">
    <property type="entry name" value="WH-like_DNA-bd_sf"/>
</dbReference>
<keyword evidence="7" id="KW-1185">Reference proteome</keyword>